<organism evidence="6">
    <name type="scientific">viral metagenome</name>
    <dbReference type="NCBI Taxonomy" id="1070528"/>
    <lineage>
        <taxon>unclassified sequences</taxon>
        <taxon>metagenomes</taxon>
        <taxon>organismal metagenomes</taxon>
    </lineage>
</organism>
<dbReference type="SMART" id="SM00440">
    <property type="entry name" value="ZnF_C2C2"/>
    <property type="match status" value="1"/>
</dbReference>
<evidence type="ECO:0000313" key="6">
    <source>
        <dbReference type="EMBL" id="QHU11366.1"/>
    </source>
</evidence>
<evidence type="ECO:0000259" key="5">
    <source>
        <dbReference type="PROSITE" id="PS51133"/>
    </source>
</evidence>
<dbReference type="Pfam" id="PF01096">
    <property type="entry name" value="Zn_ribbon_TFIIS"/>
    <property type="match status" value="1"/>
</dbReference>
<dbReference type="GO" id="GO:0005634">
    <property type="term" value="C:nucleus"/>
    <property type="evidence" value="ECO:0007669"/>
    <property type="project" value="TreeGrafter"/>
</dbReference>
<dbReference type="GO" id="GO:0006351">
    <property type="term" value="P:DNA-templated transcription"/>
    <property type="evidence" value="ECO:0007669"/>
    <property type="project" value="InterPro"/>
</dbReference>
<dbReference type="AlphaFoldDB" id="A0A6C0K2Q2"/>
<keyword evidence="1" id="KW-0479">Metal-binding</keyword>
<dbReference type="GO" id="GO:0008270">
    <property type="term" value="F:zinc ion binding"/>
    <property type="evidence" value="ECO:0007669"/>
    <property type="project" value="UniProtKB-KW"/>
</dbReference>
<dbReference type="SUPFAM" id="SSF57783">
    <property type="entry name" value="Zinc beta-ribbon"/>
    <property type="match status" value="1"/>
</dbReference>
<name>A0A6C0K2Q2_9ZZZZ</name>
<feature type="region of interest" description="Disordered" evidence="4">
    <location>
        <begin position="98"/>
        <end position="163"/>
    </location>
</feature>
<dbReference type="CDD" id="cd13749">
    <property type="entry name" value="Zn-ribbon_TFIIS"/>
    <property type="match status" value="1"/>
</dbReference>
<protein>
    <recommendedName>
        <fullName evidence="5">TFIIS-type domain-containing protein</fullName>
    </recommendedName>
</protein>
<keyword evidence="3" id="KW-0862">Zinc</keyword>
<dbReference type="PROSITE" id="PS51133">
    <property type="entry name" value="ZF_TFIIS_2"/>
    <property type="match status" value="1"/>
</dbReference>
<proteinExistence type="predicted"/>
<dbReference type="InterPro" id="IPR001222">
    <property type="entry name" value="Znf_TFIIS"/>
</dbReference>
<evidence type="ECO:0000256" key="3">
    <source>
        <dbReference type="ARBA" id="ARBA00022833"/>
    </source>
</evidence>
<feature type="compositionally biased region" description="Acidic residues" evidence="4">
    <location>
        <begin position="109"/>
        <end position="160"/>
    </location>
</feature>
<accession>A0A6C0K2Q2</accession>
<dbReference type="GO" id="GO:0003676">
    <property type="term" value="F:nucleic acid binding"/>
    <property type="evidence" value="ECO:0007669"/>
    <property type="project" value="InterPro"/>
</dbReference>
<evidence type="ECO:0000256" key="1">
    <source>
        <dbReference type="ARBA" id="ARBA00022723"/>
    </source>
</evidence>
<dbReference type="Gene3D" id="2.20.25.10">
    <property type="match status" value="1"/>
</dbReference>
<dbReference type="PANTHER" id="PTHR11477">
    <property type="entry name" value="TRANSCRIPTION FACTOR S-II ZINC FINGER DOMAIN-CONTAINING PROTEIN"/>
    <property type="match status" value="1"/>
</dbReference>
<evidence type="ECO:0000256" key="2">
    <source>
        <dbReference type="ARBA" id="ARBA00022771"/>
    </source>
</evidence>
<sequence length="364" mass="41459">MPPTCVTTVLTAKGDIHKATLALAEGSLTIETIQKYMRKKEVPELVGSFAANALIQVTAFGYTKGKSTTQNQSVMPFAKGALFGDVVLIGHSKEGSWSTPLAFTPEDWAQVEEEDEEEEEEVDEEEEVEEEEEEEEEAGGEDEEGEGEELDEEVEEEMEAEPILTKRKKISTLSLKIDANAFKDEINLSAPPSSHPFREGCLQKLQFLEPKFTAADISQLEVALLHHVAELAKKHYIPRSWKAAPFCDLYRVQLRMLLWNIHPKSPIHNERLLQRCLEGEFPLAQIPSMSAYDMFPERWQQLADKQLIREQKILEGNKSQATDEYKCNRCGKRECTYYEQQTRSADEPMTIFISCLNCGKRWKH</sequence>
<dbReference type="PROSITE" id="PS00466">
    <property type="entry name" value="ZF_TFIIS_1"/>
    <property type="match status" value="1"/>
</dbReference>
<dbReference type="PANTHER" id="PTHR11477:SF0">
    <property type="entry name" value="IP08861P-RELATED"/>
    <property type="match status" value="1"/>
</dbReference>
<dbReference type="EMBL" id="MN740782">
    <property type="protein sequence ID" value="QHU11366.1"/>
    <property type="molecule type" value="Genomic_DNA"/>
</dbReference>
<feature type="domain" description="TFIIS-type" evidence="5">
    <location>
        <begin position="323"/>
        <end position="363"/>
    </location>
</feature>
<keyword evidence="2" id="KW-0863">Zinc-finger</keyword>
<evidence type="ECO:0000256" key="4">
    <source>
        <dbReference type="SAM" id="MobiDB-lite"/>
    </source>
</evidence>
<reference evidence="6" key="1">
    <citation type="journal article" date="2020" name="Nature">
        <title>Giant virus diversity and host interactions through global metagenomics.</title>
        <authorList>
            <person name="Schulz F."/>
            <person name="Roux S."/>
            <person name="Paez-Espino D."/>
            <person name="Jungbluth S."/>
            <person name="Walsh D.A."/>
            <person name="Denef V.J."/>
            <person name="McMahon K.D."/>
            <person name="Konstantinidis K.T."/>
            <person name="Eloe-Fadrosh E.A."/>
            <person name="Kyrpides N.C."/>
            <person name="Woyke T."/>
        </authorList>
    </citation>
    <scope>NUCLEOTIDE SEQUENCE</scope>
    <source>
        <strain evidence="6">GVMAG-S-1101165-84</strain>
    </source>
</reference>